<accession>A0A1N7BY98</accession>
<feature type="transmembrane region" description="Helical" evidence="6">
    <location>
        <begin position="309"/>
        <end position="328"/>
    </location>
</feature>
<dbReference type="GO" id="GO:0005886">
    <property type="term" value="C:plasma membrane"/>
    <property type="evidence" value="ECO:0007669"/>
    <property type="project" value="UniProtKB-SubCell"/>
</dbReference>
<feature type="transmembrane region" description="Helical" evidence="6">
    <location>
        <begin position="377"/>
        <end position="395"/>
    </location>
</feature>
<feature type="transmembrane region" description="Helical" evidence="6">
    <location>
        <begin position="264"/>
        <end position="288"/>
    </location>
</feature>
<dbReference type="RefSeq" id="WP_076546150.1">
    <property type="nucleotide sequence ID" value="NZ_FTNC01000037.1"/>
</dbReference>
<protein>
    <submittedName>
        <fullName evidence="7">Membrane protein involved in the export of O-antigen and teichoic acid</fullName>
    </submittedName>
</protein>
<evidence type="ECO:0000256" key="1">
    <source>
        <dbReference type="ARBA" id="ARBA00004651"/>
    </source>
</evidence>
<keyword evidence="5 6" id="KW-0472">Membrane</keyword>
<dbReference type="STRING" id="56779.SAMN05421834_1372"/>
<dbReference type="CDD" id="cd13128">
    <property type="entry name" value="MATE_Wzx_like"/>
    <property type="match status" value="1"/>
</dbReference>
<dbReference type="Proteomes" id="UP000185669">
    <property type="component" value="Unassembled WGS sequence"/>
</dbReference>
<keyword evidence="8" id="KW-1185">Reference proteome</keyword>
<proteinExistence type="predicted"/>
<feature type="transmembrane region" description="Helical" evidence="6">
    <location>
        <begin position="94"/>
        <end position="117"/>
    </location>
</feature>
<dbReference type="Pfam" id="PF13440">
    <property type="entry name" value="Polysacc_synt_3"/>
    <property type="match status" value="1"/>
</dbReference>
<dbReference type="EMBL" id="FTNC01000037">
    <property type="protein sequence ID" value="SIR56341.1"/>
    <property type="molecule type" value="Genomic_DNA"/>
</dbReference>
<name>A0A1N7BY98_9FIRM</name>
<keyword evidence="4 6" id="KW-1133">Transmembrane helix</keyword>
<feature type="transmembrane region" description="Helical" evidence="6">
    <location>
        <begin position="188"/>
        <end position="211"/>
    </location>
</feature>
<dbReference type="InterPro" id="IPR050833">
    <property type="entry name" value="Poly_Biosynth_Transport"/>
</dbReference>
<feature type="transmembrane region" description="Helical" evidence="6">
    <location>
        <begin position="401"/>
        <end position="426"/>
    </location>
</feature>
<evidence type="ECO:0000256" key="6">
    <source>
        <dbReference type="SAM" id="Phobius"/>
    </source>
</evidence>
<evidence type="ECO:0000256" key="5">
    <source>
        <dbReference type="ARBA" id="ARBA00023136"/>
    </source>
</evidence>
<evidence type="ECO:0000256" key="3">
    <source>
        <dbReference type="ARBA" id="ARBA00022692"/>
    </source>
</evidence>
<evidence type="ECO:0000256" key="2">
    <source>
        <dbReference type="ARBA" id="ARBA00022475"/>
    </source>
</evidence>
<evidence type="ECO:0000313" key="8">
    <source>
        <dbReference type="Proteomes" id="UP000185669"/>
    </source>
</evidence>
<evidence type="ECO:0000256" key="4">
    <source>
        <dbReference type="ARBA" id="ARBA00022989"/>
    </source>
</evidence>
<feature type="transmembrane region" description="Helical" evidence="6">
    <location>
        <begin position="129"/>
        <end position="150"/>
    </location>
</feature>
<reference evidence="8" key="1">
    <citation type="submission" date="2017-01" db="EMBL/GenBank/DDBJ databases">
        <authorList>
            <person name="Varghese N."/>
            <person name="Submissions S."/>
        </authorList>
    </citation>
    <scope>NUCLEOTIDE SEQUENCE [LARGE SCALE GENOMIC DNA]</scope>
    <source>
        <strain evidence="8">ATCC 700103</strain>
    </source>
</reference>
<gene>
    <name evidence="7" type="ORF">SAMN05421834_1372</name>
</gene>
<feature type="transmembrane region" description="Helical" evidence="6">
    <location>
        <begin position="438"/>
        <end position="457"/>
    </location>
</feature>
<comment type="subcellular location">
    <subcellularLocation>
        <location evidence="1">Cell membrane</location>
        <topology evidence="1">Multi-pass membrane protein</topology>
    </subcellularLocation>
</comment>
<organism evidence="7 8">
    <name type="scientific">Halanaerobium kushneri</name>
    <dbReference type="NCBI Taxonomy" id="56779"/>
    <lineage>
        <taxon>Bacteria</taxon>
        <taxon>Bacillati</taxon>
        <taxon>Bacillota</taxon>
        <taxon>Clostridia</taxon>
        <taxon>Halanaerobiales</taxon>
        <taxon>Halanaerobiaceae</taxon>
        <taxon>Halanaerobium</taxon>
    </lineage>
</organism>
<keyword evidence="3 6" id="KW-0812">Transmembrane</keyword>
<dbReference type="PANTHER" id="PTHR30250:SF27">
    <property type="entry name" value="POLYSACCHARIDE BIOSYNTHESIS PROTEIN"/>
    <property type="match status" value="1"/>
</dbReference>
<dbReference type="PANTHER" id="PTHR30250">
    <property type="entry name" value="PST FAMILY PREDICTED COLANIC ACID TRANSPORTER"/>
    <property type="match status" value="1"/>
</dbReference>
<feature type="transmembrane region" description="Helical" evidence="6">
    <location>
        <begin position="463"/>
        <end position="483"/>
    </location>
</feature>
<dbReference type="AlphaFoldDB" id="A0A1N7BY98"/>
<feature type="transmembrane region" description="Helical" evidence="6">
    <location>
        <begin position="232"/>
        <end position="258"/>
    </location>
</feature>
<feature type="transmembrane region" description="Helical" evidence="6">
    <location>
        <begin position="162"/>
        <end position="182"/>
    </location>
</feature>
<sequence>MSKNKESEEYNKHFSNVAKQTSINFIGRIAQLVFSFVTSILLARVLGPGLLGQYNLGNTVANFTANFTKIGFDQGLVRFIPLYKTNNKPGKIKYLVIFSFLISAILSILIGSIFYFYSDFLALKLFNDIEMSGVLKITSVLIFVFTYYRLSISVLKGIKRVDFFTIISSIVVPITFLLSLLILRQADVYTVISARMISYVIGITMTIIFVLKKEKIMIGEIKKINLKEYFGFSSPLLFIGLLYFLISHIDILMIGHFLESADVGVYSVAVRIAGMAVFLLSASNTIFGPTISELTEKKQFNTLERLLKSISKIIFAFSLNFLLFVIIYNQEILTVFGKEYLVGGVVLMILTFGQFINASVGPTGTILIMSGKQKFEVFNSIAICIMNTILNLILIPRLGILGAAIATTSSIIIINIFKVLEVFILYKFHPYKKSFLKLILFSMVSGIVIFLCRDLNIHYITKLLLAVTFSMLINFGLIYKYGLEEDDQFILDKIINKFK</sequence>
<keyword evidence="2" id="KW-1003">Cell membrane</keyword>
<evidence type="ECO:0000313" key="7">
    <source>
        <dbReference type="EMBL" id="SIR56341.1"/>
    </source>
</evidence>
<dbReference type="OrthoDB" id="9815702at2"/>